<dbReference type="Proteomes" id="UP000441358">
    <property type="component" value="Unassembled WGS sequence"/>
</dbReference>
<reference evidence="3 5" key="1">
    <citation type="submission" date="2015-09" db="EMBL/GenBank/DDBJ databases">
        <authorList>
            <consortium name="Pathogen Informatics"/>
        </authorList>
    </citation>
    <scope>NUCLEOTIDE SEQUENCE [LARGE SCALE GENOMIC DNA]</scope>
    <source>
        <strain evidence="3 5">2789STDY5608822</strain>
    </source>
</reference>
<dbReference type="GO" id="GO:0016757">
    <property type="term" value="F:glycosyltransferase activity"/>
    <property type="evidence" value="ECO:0007669"/>
    <property type="project" value="TreeGrafter"/>
</dbReference>
<proteinExistence type="predicted"/>
<dbReference type="EMBL" id="CYYK01000003">
    <property type="protein sequence ID" value="CUN88691.1"/>
    <property type="molecule type" value="Genomic_DNA"/>
</dbReference>
<evidence type="ECO:0000313" key="6">
    <source>
        <dbReference type="Proteomes" id="UP000441358"/>
    </source>
</evidence>
<dbReference type="Gene3D" id="3.40.50.2000">
    <property type="entry name" value="Glycogen Phosphorylase B"/>
    <property type="match status" value="1"/>
</dbReference>
<feature type="domain" description="Glycosyl transferase family 1" evidence="2">
    <location>
        <begin position="197"/>
        <end position="333"/>
    </location>
</feature>
<evidence type="ECO:0000313" key="5">
    <source>
        <dbReference type="Proteomes" id="UP000095455"/>
    </source>
</evidence>
<protein>
    <submittedName>
        <fullName evidence="3 4">Glycosyltransferase</fullName>
    </submittedName>
</protein>
<dbReference type="PANTHER" id="PTHR46401:SF2">
    <property type="entry name" value="GLYCOSYLTRANSFERASE WBBK-RELATED"/>
    <property type="match status" value="1"/>
</dbReference>
<keyword evidence="1 4" id="KW-0808">Transferase</keyword>
<dbReference type="RefSeq" id="WP_008675157.1">
    <property type="nucleotide sequence ID" value="NZ_CAXSSW010000002.1"/>
</dbReference>
<dbReference type="Proteomes" id="UP000095455">
    <property type="component" value="Unassembled WGS sequence"/>
</dbReference>
<evidence type="ECO:0000256" key="1">
    <source>
        <dbReference type="ARBA" id="ARBA00022679"/>
    </source>
</evidence>
<dbReference type="SUPFAM" id="SSF53756">
    <property type="entry name" value="UDP-Glycosyltransferase/glycogen phosphorylase"/>
    <property type="match status" value="1"/>
</dbReference>
<dbReference type="Pfam" id="PF00534">
    <property type="entry name" value="Glycos_transf_1"/>
    <property type="match status" value="1"/>
</dbReference>
<organism evidence="4 6">
    <name type="scientific">Parabacteroides distasonis</name>
    <dbReference type="NCBI Taxonomy" id="823"/>
    <lineage>
        <taxon>Bacteria</taxon>
        <taxon>Pseudomonadati</taxon>
        <taxon>Bacteroidota</taxon>
        <taxon>Bacteroidia</taxon>
        <taxon>Bacteroidales</taxon>
        <taxon>Tannerellaceae</taxon>
        <taxon>Parabacteroides</taxon>
    </lineage>
</organism>
<dbReference type="AlphaFoldDB" id="A0A174AJ11"/>
<dbReference type="InterPro" id="IPR001296">
    <property type="entry name" value="Glyco_trans_1"/>
</dbReference>
<evidence type="ECO:0000313" key="3">
    <source>
        <dbReference type="EMBL" id="CUN88691.1"/>
    </source>
</evidence>
<comment type="caution">
    <text evidence="4">The sequence shown here is derived from an EMBL/GenBank/DDBJ whole genome shotgun (WGS) entry which is preliminary data.</text>
</comment>
<evidence type="ECO:0000313" key="4">
    <source>
        <dbReference type="EMBL" id="MRZ51791.1"/>
    </source>
</evidence>
<sequence length="369" mass="42753">MNILVNTSNLKAGGGLQVADSFLSLLYLYTEHSFFVVLSEALFYLERPMEKYANCTILKYDMPKSIGGLIWGKNAHMDSIVEKYRIDVVFSIFGPTLWRPKVRHVCGFARPQIIYTKSPFFKKISLKQKFAYKISEQFKLYNFDKTSDVLITENKDVSKRLSLKLPHKTVYTVTNYYNQIFDNKERWINDIQLPPFDGITLLTVSANYPHKNLDIIFKIIDFLQENKLDLKLRFVITLSKEQFPMSEKYQKYIILTGKLNIAQCPHLYEQADIVFLPTLLECFSASYAEAMRMGIPILTSDLTFARGLCGKAAEYCDSLSIKSILDGIIKLQYKKRKDELIEAGHQQLKKFDTTENRANKYIQIINNEI</sequence>
<accession>A0A174AJ11</accession>
<dbReference type="GO" id="GO:0009103">
    <property type="term" value="P:lipopolysaccharide biosynthetic process"/>
    <property type="evidence" value="ECO:0007669"/>
    <property type="project" value="TreeGrafter"/>
</dbReference>
<reference evidence="4 6" key="2">
    <citation type="journal article" date="2019" name="Nat. Med.">
        <title>A library of human gut bacterial isolates paired with longitudinal multiomics data enables mechanistic microbiome research.</title>
        <authorList>
            <person name="Poyet M."/>
            <person name="Groussin M."/>
            <person name="Gibbons S.M."/>
            <person name="Avila-Pacheco J."/>
            <person name="Jiang X."/>
            <person name="Kearney S.M."/>
            <person name="Perrotta A.R."/>
            <person name="Berdy B."/>
            <person name="Zhao S."/>
            <person name="Lieberman T.D."/>
            <person name="Swanson P.K."/>
            <person name="Smith M."/>
            <person name="Roesemann S."/>
            <person name="Alexander J.E."/>
            <person name="Rich S.A."/>
            <person name="Livny J."/>
            <person name="Vlamakis H."/>
            <person name="Clish C."/>
            <person name="Bullock K."/>
            <person name="Deik A."/>
            <person name="Scott J."/>
            <person name="Pierce K.A."/>
            <person name="Xavier R.J."/>
            <person name="Alm E.J."/>
        </authorList>
    </citation>
    <scope>NUCLEOTIDE SEQUENCE [LARGE SCALE GENOMIC DNA]</scope>
    <source>
        <strain evidence="4 6">BIOML-A32</strain>
    </source>
</reference>
<dbReference type="EMBL" id="WKMC01000014">
    <property type="protein sequence ID" value="MRZ51791.1"/>
    <property type="molecule type" value="Genomic_DNA"/>
</dbReference>
<evidence type="ECO:0000259" key="2">
    <source>
        <dbReference type="Pfam" id="PF00534"/>
    </source>
</evidence>
<gene>
    <name evidence="3" type="ORF">ERS852380_01214</name>
    <name evidence="4" type="ORF">GKD66_16450</name>
</gene>
<name>A0A174AJ11_PARDI</name>
<dbReference type="PANTHER" id="PTHR46401">
    <property type="entry name" value="GLYCOSYLTRANSFERASE WBBK-RELATED"/>
    <property type="match status" value="1"/>
</dbReference>